<keyword evidence="2" id="KW-1185">Reference proteome</keyword>
<proteinExistence type="predicted"/>
<reference evidence="1" key="1">
    <citation type="submission" date="2023-01" db="EMBL/GenBank/DDBJ databases">
        <authorList>
            <person name="Van Ghelder C."/>
            <person name="Rancurel C."/>
        </authorList>
    </citation>
    <scope>NUCLEOTIDE SEQUENCE</scope>
    <source>
        <strain evidence="1">CNCM I-4278</strain>
    </source>
</reference>
<comment type="caution">
    <text evidence="1">The sequence shown here is derived from an EMBL/GenBank/DDBJ whole genome shotgun (WGS) entry which is preliminary data.</text>
</comment>
<dbReference type="AlphaFoldDB" id="A0A9W4UTT5"/>
<accession>A0A9W4UTT5</accession>
<name>A0A9W4UTT5_9PLEO</name>
<sequence>MPNSSTIGMEFVAIRVVALPREHPELQLVALIDGGHWGCGFLRLVCVKNLQRPRWRWRAVCSTGL</sequence>
<evidence type="ECO:0000313" key="1">
    <source>
        <dbReference type="EMBL" id="CAI6341339.1"/>
    </source>
</evidence>
<evidence type="ECO:0000313" key="2">
    <source>
        <dbReference type="Proteomes" id="UP001152607"/>
    </source>
</evidence>
<dbReference type="Proteomes" id="UP001152607">
    <property type="component" value="Unassembled WGS sequence"/>
</dbReference>
<gene>
    <name evidence="1" type="ORF">PDIGIT_LOCUS14535</name>
</gene>
<dbReference type="EMBL" id="CAOQHR010000011">
    <property type="protein sequence ID" value="CAI6341339.1"/>
    <property type="molecule type" value="Genomic_DNA"/>
</dbReference>
<protein>
    <submittedName>
        <fullName evidence="1">Uncharacterized protein</fullName>
    </submittedName>
</protein>
<organism evidence="1 2">
    <name type="scientific">Periconia digitata</name>
    <dbReference type="NCBI Taxonomy" id="1303443"/>
    <lineage>
        <taxon>Eukaryota</taxon>
        <taxon>Fungi</taxon>
        <taxon>Dikarya</taxon>
        <taxon>Ascomycota</taxon>
        <taxon>Pezizomycotina</taxon>
        <taxon>Dothideomycetes</taxon>
        <taxon>Pleosporomycetidae</taxon>
        <taxon>Pleosporales</taxon>
        <taxon>Massarineae</taxon>
        <taxon>Periconiaceae</taxon>
        <taxon>Periconia</taxon>
    </lineage>
</organism>